<evidence type="ECO:0000256" key="11">
    <source>
        <dbReference type="RuleBase" id="RU003518"/>
    </source>
</evidence>
<evidence type="ECO:0000256" key="7">
    <source>
        <dbReference type="ARBA" id="ARBA00023136"/>
    </source>
</evidence>
<evidence type="ECO:0000256" key="2">
    <source>
        <dbReference type="ARBA" id="ARBA00010260"/>
    </source>
</evidence>
<reference evidence="14" key="1">
    <citation type="submission" date="2021-01" db="UniProtKB">
        <authorList>
            <consortium name="EnsemblMetazoa"/>
        </authorList>
    </citation>
    <scope>IDENTIFICATION</scope>
</reference>
<feature type="region of interest" description="Disordered" evidence="12">
    <location>
        <begin position="623"/>
        <end position="645"/>
    </location>
</feature>
<sequence>MKWFFFLFGVWNLVVISQPKSMNLTSSCEFAKKTYRDAGYKDEDIFTTEQEGSLLECGLKRTCCMKKAEENLLSSSEKARIGLSNPLHKLKDMFQGKRVEFKDNYQIMMNVSQSNLHSMFENTYKSHYTNNAYIIDDLYKSLRQYINGGELDLRVKFNTFFGNLHEKVYVMVNPGKTFDAKYRNCIRDNTNSVKPFGDKQNTISTQMTRAFEASRVFLQGLKEGMDVSLKLLDSPVHEKCKLAFMKMSKCSICYGLNPNGKPCANYCLNVMKGCYAYTMMFQPRWNTYIHAMTELVAKLKGPFNMEVFVVPLGVQISGAIMTFQENIQNVTRKVEAVCGQPAANKNFLNGDANSRSRRDTAAADQAKKSLDRLKVSSEQVVSSGTDFQKQTQAIIDSLKNDRFIPRFMMGKEEDIKATAYEKLLAETKKKLRDLEDYWYLLPNQICSAGIASQNNTNCWNGQNTNGYTKPVVKGNLKDLFNSNPEMDLTSKSKEYDSGVLTLDAKLQDIIKQIDSVMGGNGIVQPDTEASGSGSGDDSSGDNDNEGSGERPATTEEPEEGSATGSGDGKNGGGENKTKPPVRVTTESNSVVTDAPTIPTCHPNDANCLPDENNIGPNGVNAAAPPEIPPWQSRNKQTQENPSNASTTLTTNFSFISTLVVLIVYWIW</sequence>
<comment type="subcellular location">
    <subcellularLocation>
        <location evidence="1">Cell membrane</location>
        <topology evidence="1">Lipid-anchor</topology>
        <topology evidence="1">GPI-anchor</topology>
    </subcellularLocation>
</comment>
<evidence type="ECO:0000256" key="4">
    <source>
        <dbReference type="ARBA" id="ARBA00022622"/>
    </source>
</evidence>
<feature type="chain" id="PRO_5029485884" evidence="13">
    <location>
        <begin position="20"/>
        <end position="667"/>
    </location>
</feature>
<dbReference type="EnsemblMetazoa" id="CLYHEMT017481.1">
    <property type="protein sequence ID" value="CLYHEMP017481.1"/>
    <property type="gene ID" value="CLYHEMG017481"/>
</dbReference>
<dbReference type="GeneID" id="136802560"/>
<dbReference type="GO" id="GO:1905475">
    <property type="term" value="P:regulation of protein localization to membrane"/>
    <property type="evidence" value="ECO:0007669"/>
    <property type="project" value="TreeGrafter"/>
</dbReference>
<evidence type="ECO:0000313" key="14">
    <source>
        <dbReference type="EnsemblMetazoa" id="CLYHEMP017481.1"/>
    </source>
</evidence>
<dbReference type="GO" id="GO:0009966">
    <property type="term" value="P:regulation of signal transduction"/>
    <property type="evidence" value="ECO:0007669"/>
    <property type="project" value="InterPro"/>
</dbReference>
<dbReference type="GO" id="GO:0045202">
    <property type="term" value="C:synapse"/>
    <property type="evidence" value="ECO:0007669"/>
    <property type="project" value="TreeGrafter"/>
</dbReference>
<dbReference type="PANTHER" id="PTHR10822">
    <property type="entry name" value="GLYPICAN"/>
    <property type="match status" value="1"/>
</dbReference>
<keyword evidence="5 13" id="KW-0732">Signal</keyword>
<feature type="region of interest" description="Disordered" evidence="12">
    <location>
        <begin position="520"/>
        <end position="597"/>
    </location>
</feature>
<protein>
    <submittedName>
        <fullName evidence="14">Uncharacterized protein</fullName>
    </submittedName>
</protein>
<evidence type="ECO:0000256" key="3">
    <source>
        <dbReference type="ARBA" id="ARBA00022475"/>
    </source>
</evidence>
<dbReference type="GO" id="GO:0098552">
    <property type="term" value="C:side of membrane"/>
    <property type="evidence" value="ECO:0007669"/>
    <property type="project" value="UniProtKB-KW"/>
</dbReference>
<dbReference type="OrthoDB" id="10010764at2759"/>
<keyword evidence="6" id="KW-0654">Proteoglycan</keyword>
<dbReference type="RefSeq" id="XP_066915399.1">
    <property type="nucleotide sequence ID" value="XM_067059298.1"/>
</dbReference>
<evidence type="ECO:0000256" key="1">
    <source>
        <dbReference type="ARBA" id="ARBA00004609"/>
    </source>
</evidence>
<accession>A0A7M5X3M4</accession>
<dbReference type="InterPro" id="IPR001863">
    <property type="entry name" value="Glypican"/>
</dbReference>
<comment type="similarity">
    <text evidence="2 11">Belongs to the glypican family.</text>
</comment>
<evidence type="ECO:0000256" key="13">
    <source>
        <dbReference type="SAM" id="SignalP"/>
    </source>
</evidence>
<keyword evidence="8" id="KW-0325">Glycoprotein</keyword>
<dbReference type="AlphaFoldDB" id="A0A7M5X3M4"/>
<organism evidence="14 15">
    <name type="scientific">Clytia hemisphaerica</name>
    <dbReference type="NCBI Taxonomy" id="252671"/>
    <lineage>
        <taxon>Eukaryota</taxon>
        <taxon>Metazoa</taxon>
        <taxon>Cnidaria</taxon>
        <taxon>Hydrozoa</taxon>
        <taxon>Hydroidolina</taxon>
        <taxon>Leptothecata</taxon>
        <taxon>Obeliida</taxon>
        <taxon>Clytiidae</taxon>
        <taxon>Clytia</taxon>
    </lineage>
</organism>
<keyword evidence="4" id="KW-0336">GPI-anchor</keyword>
<keyword evidence="15" id="KW-1185">Reference proteome</keyword>
<evidence type="ECO:0000256" key="5">
    <source>
        <dbReference type="ARBA" id="ARBA00022729"/>
    </source>
</evidence>
<keyword evidence="10" id="KW-0449">Lipoprotein</keyword>
<dbReference type="GO" id="GO:0005886">
    <property type="term" value="C:plasma membrane"/>
    <property type="evidence" value="ECO:0007669"/>
    <property type="project" value="UniProtKB-SubCell"/>
</dbReference>
<keyword evidence="9" id="KW-0357">Heparan sulfate</keyword>
<proteinExistence type="inferred from homology"/>
<evidence type="ECO:0000256" key="6">
    <source>
        <dbReference type="ARBA" id="ARBA00022974"/>
    </source>
</evidence>
<keyword evidence="7" id="KW-0472">Membrane</keyword>
<name>A0A7M5X3M4_9CNID</name>
<feature type="signal peptide" evidence="13">
    <location>
        <begin position="1"/>
        <end position="19"/>
    </location>
</feature>
<feature type="compositionally biased region" description="Gly residues" evidence="12">
    <location>
        <begin position="563"/>
        <end position="574"/>
    </location>
</feature>
<keyword evidence="3" id="KW-1003">Cell membrane</keyword>
<feature type="compositionally biased region" description="Polar residues" evidence="12">
    <location>
        <begin position="631"/>
        <end position="645"/>
    </location>
</feature>
<evidence type="ECO:0000313" key="15">
    <source>
        <dbReference type="Proteomes" id="UP000594262"/>
    </source>
</evidence>
<dbReference type="GO" id="GO:0005576">
    <property type="term" value="C:extracellular region"/>
    <property type="evidence" value="ECO:0007669"/>
    <property type="project" value="TreeGrafter"/>
</dbReference>
<dbReference type="GO" id="GO:0016477">
    <property type="term" value="P:cell migration"/>
    <property type="evidence" value="ECO:0007669"/>
    <property type="project" value="TreeGrafter"/>
</dbReference>
<evidence type="ECO:0000256" key="9">
    <source>
        <dbReference type="ARBA" id="ARBA00023207"/>
    </source>
</evidence>
<dbReference type="PANTHER" id="PTHR10822:SF30">
    <property type="entry name" value="DALLY-LIKE, ISOFORM A"/>
    <property type="match status" value="1"/>
</dbReference>
<dbReference type="Proteomes" id="UP000594262">
    <property type="component" value="Unplaced"/>
</dbReference>
<evidence type="ECO:0000256" key="10">
    <source>
        <dbReference type="ARBA" id="ARBA00023288"/>
    </source>
</evidence>
<evidence type="ECO:0000256" key="12">
    <source>
        <dbReference type="SAM" id="MobiDB-lite"/>
    </source>
</evidence>
<evidence type="ECO:0000256" key="8">
    <source>
        <dbReference type="ARBA" id="ARBA00023180"/>
    </source>
</evidence>
<dbReference type="Pfam" id="PF01153">
    <property type="entry name" value="Glypican"/>
    <property type="match status" value="2"/>
</dbReference>
<dbReference type="GO" id="GO:0009986">
    <property type="term" value="C:cell surface"/>
    <property type="evidence" value="ECO:0007669"/>
    <property type="project" value="TreeGrafter"/>
</dbReference>